<dbReference type="Proteomes" id="UP001597042">
    <property type="component" value="Unassembled WGS sequence"/>
</dbReference>
<evidence type="ECO:0000313" key="1">
    <source>
        <dbReference type="EMBL" id="MFD0780411.1"/>
    </source>
</evidence>
<reference evidence="2" key="1">
    <citation type="journal article" date="2019" name="Int. J. Syst. Evol. Microbiol.">
        <title>The Global Catalogue of Microorganisms (GCM) 10K type strain sequencing project: providing services to taxonomists for standard genome sequencing and annotation.</title>
        <authorList>
            <consortium name="The Broad Institute Genomics Platform"/>
            <consortium name="The Broad Institute Genome Sequencing Center for Infectious Disease"/>
            <person name="Wu L."/>
            <person name="Ma J."/>
        </authorList>
    </citation>
    <scope>NUCLEOTIDE SEQUENCE [LARGE SCALE GENOMIC DNA]</scope>
    <source>
        <strain evidence="2">CCUG 50754</strain>
    </source>
</reference>
<proteinExistence type="predicted"/>
<gene>
    <name evidence="1" type="ORF">ACFQZV_03745</name>
</gene>
<organism evidence="1 2">
    <name type="scientific">Microbacterium koreense</name>
    <dbReference type="NCBI Taxonomy" id="323761"/>
    <lineage>
        <taxon>Bacteria</taxon>
        <taxon>Bacillati</taxon>
        <taxon>Actinomycetota</taxon>
        <taxon>Actinomycetes</taxon>
        <taxon>Micrococcales</taxon>
        <taxon>Microbacteriaceae</taxon>
        <taxon>Microbacterium</taxon>
    </lineage>
</organism>
<name>A0ABW2ZP64_9MICO</name>
<dbReference type="RefSeq" id="WP_378750725.1">
    <property type="nucleotide sequence ID" value="NZ_JBHSSV010000003.1"/>
</dbReference>
<keyword evidence="2" id="KW-1185">Reference proteome</keyword>
<comment type="caution">
    <text evidence="1">The sequence shown here is derived from an EMBL/GenBank/DDBJ whole genome shotgun (WGS) entry which is preliminary data.</text>
</comment>
<evidence type="ECO:0000313" key="2">
    <source>
        <dbReference type="Proteomes" id="UP001597042"/>
    </source>
</evidence>
<accession>A0ABW2ZP64</accession>
<protein>
    <submittedName>
        <fullName evidence="1">Uncharacterized protein</fullName>
    </submittedName>
</protein>
<dbReference type="EMBL" id="JBHTIM010000001">
    <property type="protein sequence ID" value="MFD0780411.1"/>
    <property type="molecule type" value="Genomic_DNA"/>
</dbReference>
<sequence>MNTEVLTACAVGFVDAVDRSDETGVLAGEGGDVDVLICLRPGKGASRREERGRECSG</sequence>